<reference evidence="3" key="1">
    <citation type="journal article" date="2005" name="Nature">
        <title>The map-based sequence of the rice genome.</title>
        <authorList>
            <consortium name="International rice genome sequencing project (IRGSP)"/>
            <person name="Matsumoto T."/>
            <person name="Wu J."/>
            <person name="Kanamori H."/>
            <person name="Katayose Y."/>
            <person name="Fujisawa M."/>
            <person name="Namiki N."/>
            <person name="Mizuno H."/>
            <person name="Yamamoto K."/>
            <person name="Antonio B.A."/>
            <person name="Baba T."/>
            <person name="Sakata K."/>
            <person name="Nagamura Y."/>
            <person name="Aoki H."/>
            <person name="Arikawa K."/>
            <person name="Arita K."/>
            <person name="Bito T."/>
            <person name="Chiden Y."/>
            <person name="Fujitsuka N."/>
            <person name="Fukunaka R."/>
            <person name="Hamada M."/>
            <person name="Harada C."/>
            <person name="Hayashi A."/>
            <person name="Hijishita S."/>
            <person name="Honda M."/>
            <person name="Hosokawa S."/>
            <person name="Ichikawa Y."/>
            <person name="Idonuma A."/>
            <person name="Iijima M."/>
            <person name="Ikeda M."/>
            <person name="Ikeno M."/>
            <person name="Ito K."/>
            <person name="Ito S."/>
            <person name="Ito T."/>
            <person name="Ito Y."/>
            <person name="Ito Y."/>
            <person name="Iwabuchi A."/>
            <person name="Kamiya K."/>
            <person name="Karasawa W."/>
            <person name="Kurita K."/>
            <person name="Katagiri S."/>
            <person name="Kikuta A."/>
            <person name="Kobayashi H."/>
            <person name="Kobayashi N."/>
            <person name="Machita K."/>
            <person name="Maehara T."/>
            <person name="Masukawa M."/>
            <person name="Mizubayashi T."/>
            <person name="Mukai Y."/>
            <person name="Nagasaki H."/>
            <person name="Nagata Y."/>
            <person name="Naito S."/>
            <person name="Nakashima M."/>
            <person name="Nakama Y."/>
            <person name="Nakamichi Y."/>
            <person name="Nakamura M."/>
            <person name="Meguro A."/>
            <person name="Negishi M."/>
            <person name="Ohta I."/>
            <person name="Ohta T."/>
            <person name="Okamoto M."/>
            <person name="Ono N."/>
            <person name="Saji S."/>
            <person name="Sakaguchi M."/>
            <person name="Sakai K."/>
            <person name="Shibata M."/>
            <person name="Shimokawa T."/>
            <person name="Song J."/>
            <person name="Takazaki Y."/>
            <person name="Terasawa K."/>
            <person name="Tsugane M."/>
            <person name="Tsuji K."/>
            <person name="Ueda S."/>
            <person name="Waki K."/>
            <person name="Yamagata H."/>
            <person name="Yamamoto M."/>
            <person name="Yamamoto S."/>
            <person name="Yamane H."/>
            <person name="Yoshiki S."/>
            <person name="Yoshihara R."/>
            <person name="Yukawa K."/>
            <person name="Zhong H."/>
            <person name="Yano M."/>
            <person name="Yuan Q."/>
            <person name="Ouyang S."/>
            <person name="Liu J."/>
            <person name="Jones K.M."/>
            <person name="Gansberger K."/>
            <person name="Moffat K."/>
            <person name="Hill J."/>
            <person name="Bera J."/>
            <person name="Fadrosh D."/>
            <person name="Jin S."/>
            <person name="Johri S."/>
            <person name="Kim M."/>
            <person name="Overton L."/>
            <person name="Reardon M."/>
            <person name="Tsitrin T."/>
            <person name="Vuong H."/>
            <person name="Weaver B."/>
            <person name="Ciecko A."/>
            <person name="Tallon L."/>
            <person name="Jackson J."/>
            <person name="Pai G."/>
            <person name="Aken S.V."/>
            <person name="Utterback T."/>
            <person name="Reidmuller S."/>
            <person name="Feldblyum T."/>
            <person name="Hsiao J."/>
            <person name="Zismann V."/>
            <person name="Iobst S."/>
            <person name="de Vazeille A.R."/>
            <person name="Buell C.R."/>
            <person name="Ying K."/>
            <person name="Li Y."/>
            <person name="Lu T."/>
            <person name="Huang Y."/>
            <person name="Zhao Q."/>
            <person name="Feng Q."/>
            <person name="Zhang L."/>
            <person name="Zhu J."/>
            <person name="Weng Q."/>
            <person name="Mu J."/>
            <person name="Lu Y."/>
            <person name="Fan D."/>
            <person name="Liu Y."/>
            <person name="Guan J."/>
            <person name="Zhang Y."/>
            <person name="Yu S."/>
            <person name="Liu X."/>
            <person name="Zhang Y."/>
            <person name="Hong G."/>
            <person name="Han B."/>
            <person name="Choisne N."/>
            <person name="Demange N."/>
            <person name="Orjeda G."/>
            <person name="Samain S."/>
            <person name="Cattolico L."/>
            <person name="Pelletier E."/>
            <person name="Couloux A."/>
            <person name="Segurens B."/>
            <person name="Wincker P."/>
            <person name="D'Hont A."/>
            <person name="Scarpelli C."/>
            <person name="Weissenbach J."/>
            <person name="Salanoubat M."/>
            <person name="Quetier F."/>
            <person name="Yu Y."/>
            <person name="Kim H.R."/>
            <person name="Rambo T."/>
            <person name="Currie J."/>
            <person name="Collura K."/>
            <person name="Luo M."/>
            <person name="Yang T."/>
            <person name="Ammiraju J.S.S."/>
            <person name="Engler F."/>
            <person name="Soderlund C."/>
            <person name="Wing R.A."/>
            <person name="Palmer L.E."/>
            <person name="de la Bastide M."/>
            <person name="Spiegel L."/>
            <person name="Nascimento L."/>
            <person name="Zutavern T."/>
            <person name="O'Shaughnessy A."/>
            <person name="Dike S."/>
            <person name="Dedhia N."/>
            <person name="Preston R."/>
            <person name="Balija V."/>
            <person name="McCombie W.R."/>
            <person name="Chow T."/>
            <person name="Chen H."/>
            <person name="Chung M."/>
            <person name="Chen C."/>
            <person name="Shaw J."/>
            <person name="Wu H."/>
            <person name="Hsiao K."/>
            <person name="Chao Y."/>
            <person name="Chu M."/>
            <person name="Cheng C."/>
            <person name="Hour A."/>
            <person name="Lee P."/>
            <person name="Lin S."/>
            <person name="Lin Y."/>
            <person name="Liou J."/>
            <person name="Liu S."/>
            <person name="Hsing Y."/>
            <person name="Raghuvanshi S."/>
            <person name="Mohanty A."/>
            <person name="Bharti A.K."/>
            <person name="Gaur A."/>
            <person name="Gupta V."/>
            <person name="Kumar D."/>
            <person name="Ravi V."/>
            <person name="Vij S."/>
            <person name="Kapur A."/>
            <person name="Khurana P."/>
            <person name="Khurana P."/>
            <person name="Khurana J.P."/>
            <person name="Tyagi A.K."/>
            <person name="Gaikwad K."/>
            <person name="Singh A."/>
            <person name="Dalal V."/>
            <person name="Srivastava S."/>
            <person name="Dixit A."/>
            <person name="Pal A.K."/>
            <person name="Ghazi I.A."/>
            <person name="Yadav M."/>
            <person name="Pandit A."/>
            <person name="Bhargava A."/>
            <person name="Sureshbabu K."/>
            <person name="Batra K."/>
            <person name="Sharma T.R."/>
            <person name="Mohapatra T."/>
            <person name="Singh N.K."/>
            <person name="Messing J."/>
            <person name="Nelson A.B."/>
            <person name="Fuks G."/>
            <person name="Kavchok S."/>
            <person name="Keizer G."/>
            <person name="Linton E."/>
            <person name="Llaca V."/>
            <person name="Song R."/>
            <person name="Tanyolac B."/>
            <person name="Young S."/>
            <person name="Ho-Il K."/>
            <person name="Hahn J.H."/>
            <person name="Sangsakoo G."/>
            <person name="Vanavichit A."/>
            <person name="de Mattos Luiz.A.T."/>
            <person name="Zimmer P.D."/>
            <person name="Malone G."/>
            <person name="Dellagostin O."/>
            <person name="de Oliveira A.C."/>
            <person name="Bevan M."/>
            <person name="Bancroft I."/>
            <person name="Minx P."/>
            <person name="Cordum H."/>
            <person name="Wilson R."/>
            <person name="Cheng Z."/>
            <person name="Jin W."/>
            <person name="Jiang J."/>
            <person name="Leong S.A."/>
            <person name="Iwama H."/>
            <person name="Gojobori T."/>
            <person name="Itoh T."/>
            <person name="Niimura Y."/>
            <person name="Fujii Y."/>
            <person name="Habara T."/>
            <person name="Sakai H."/>
            <person name="Sato Y."/>
            <person name="Wilson G."/>
            <person name="Kumar K."/>
            <person name="McCouch S."/>
            <person name="Juretic N."/>
            <person name="Hoen D."/>
            <person name="Wright S."/>
            <person name="Bruskiewich R."/>
            <person name="Bureau T."/>
            <person name="Miyao A."/>
            <person name="Hirochika H."/>
            <person name="Nishikawa T."/>
            <person name="Kadowaki K."/>
            <person name="Sugiura M."/>
            <person name="Burr B."/>
            <person name="Sasaki T."/>
        </authorList>
    </citation>
    <scope>NUCLEOTIDE SEQUENCE [LARGE SCALE GENOMIC DNA]</scope>
    <source>
        <strain evidence="3">cv. Nipponbare</strain>
    </source>
</reference>
<dbReference type="AlphaFoldDB" id="Q5VQ33"/>
<dbReference type="Proteomes" id="UP000000763">
    <property type="component" value="Chromosome 6"/>
</dbReference>
<feature type="region of interest" description="Disordered" evidence="1">
    <location>
        <begin position="1"/>
        <end position="27"/>
    </location>
</feature>
<name>Q5VQ33_ORYSJ</name>
<gene>
    <name evidence="2" type="primary">P0662B01.38</name>
</gene>
<evidence type="ECO:0000313" key="2">
    <source>
        <dbReference type="EMBL" id="BAD68442.1"/>
    </source>
</evidence>
<evidence type="ECO:0000313" key="3">
    <source>
        <dbReference type="Proteomes" id="UP000000763"/>
    </source>
</evidence>
<reference evidence="3" key="2">
    <citation type="journal article" date="2008" name="Nucleic Acids Res.">
        <title>The rice annotation project database (RAP-DB): 2008 update.</title>
        <authorList>
            <consortium name="The rice annotation project (RAP)"/>
        </authorList>
    </citation>
    <scope>GENOME REANNOTATION</scope>
    <source>
        <strain evidence="3">cv. Nipponbare</strain>
    </source>
</reference>
<sequence>MGKRRHRWGWRGNDSGDGEEEAVAGVEEDEGMGLERIRWRGSRDVETAGRGRTSLKKEVS</sequence>
<accession>Q5VQ33</accession>
<evidence type="ECO:0000256" key="1">
    <source>
        <dbReference type="SAM" id="MobiDB-lite"/>
    </source>
</evidence>
<dbReference type="EMBL" id="AP003491">
    <property type="protein sequence ID" value="BAD68442.1"/>
    <property type="molecule type" value="Genomic_DNA"/>
</dbReference>
<organism evidence="2 3">
    <name type="scientific">Oryza sativa subsp. japonica</name>
    <name type="common">Rice</name>
    <dbReference type="NCBI Taxonomy" id="39947"/>
    <lineage>
        <taxon>Eukaryota</taxon>
        <taxon>Viridiplantae</taxon>
        <taxon>Streptophyta</taxon>
        <taxon>Embryophyta</taxon>
        <taxon>Tracheophyta</taxon>
        <taxon>Spermatophyta</taxon>
        <taxon>Magnoliopsida</taxon>
        <taxon>Liliopsida</taxon>
        <taxon>Poales</taxon>
        <taxon>Poaceae</taxon>
        <taxon>BOP clade</taxon>
        <taxon>Oryzoideae</taxon>
        <taxon>Oryzeae</taxon>
        <taxon>Oryzinae</taxon>
        <taxon>Oryza</taxon>
        <taxon>Oryza sativa</taxon>
    </lineage>
</organism>
<proteinExistence type="predicted"/>
<protein>
    <submittedName>
        <fullName evidence="2">Uncharacterized protein</fullName>
    </submittedName>
</protein>
<feature type="compositionally biased region" description="Acidic residues" evidence="1">
    <location>
        <begin position="16"/>
        <end position="27"/>
    </location>
</feature>